<feature type="transmembrane region" description="Helical" evidence="2">
    <location>
        <begin position="84"/>
        <end position="105"/>
    </location>
</feature>
<dbReference type="InterPro" id="IPR019051">
    <property type="entry name" value="Trp_biosyn_TM_oprn/chp"/>
</dbReference>
<feature type="transmembrane region" description="Helical" evidence="2">
    <location>
        <begin position="18"/>
        <end position="36"/>
    </location>
</feature>
<reference evidence="4" key="1">
    <citation type="submission" date="2019-02" db="EMBL/GenBank/DDBJ databases">
        <title>Glaciihabitans arcticus sp. nov., a psychrotolerant bacterium isolated from polar soil.</title>
        <authorList>
            <person name="Dahal R.H."/>
        </authorList>
    </citation>
    <scope>NUCLEOTIDE SEQUENCE [LARGE SCALE GENOMIC DNA]</scope>
    <source>
        <strain evidence="4">RP-3-7</strain>
    </source>
</reference>
<feature type="region of interest" description="Disordered" evidence="1">
    <location>
        <begin position="178"/>
        <end position="207"/>
    </location>
</feature>
<evidence type="ECO:0000313" key="4">
    <source>
        <dbReference type="Proteomes" id="UP000294194"/>
    </source>
</evidence>
<dbReference type="RefSeq" id="WP_130980846.1">
    <property type="nucleotide sequence ID" value="NZ_SISG01000001.1"/>
</dbReference>
<organism evidence="3 4">
    <name type="scientific">Glaciihabitans arcticus</name>
    <dbReference type="NCBI Taxonomy" id="2668039"/>
    <lineage>
        <taxon>Bacteria</taxon>
        <taxon>Bacillati</taxon>
        <taxon>Actinomycetota</taxon>
        <taxon>Actinomycetes</taxon>
        <taxon>Micrococcales</taxon>
        <taxon>Microbacteriaceae</taxon>
        <taxon>Glaciihabitans</taxon>
    </lineage>
</organism>
<feature type="transmembrane region" description="Helical" evidence="2">
    <location>
        <begin position="140"/>
        <end position="162"/>
    </location>
</feature>
<gene>
    <name evidence="3" type="ORF">EYE40_04600</name>
</gene>
<dbReference type="Proteomes" id="UP000294194">
    <property type="component" value="Unassembled WGS sequence"/>
</dbReference>
<evidence type="ECO:0008006" key="5">
    <source>
        <dbReference type="Google" id="ProtNLM"/>
    </source>
</evidence>
<protein>
    <recommendedName>
        <fullName evidence="5">Peptidase</fullName>
    </recommendedName>
</protein>
<evidence type="ECO:0000256" key="2">
    <source>
        <dbReference type="SAM" id="Phobius"/>
    </source>
</evidence>
<dbReference type="AlphaFoldDB" id="A0A4Q9GPM3"/>
<feature type="transmembrane region" description="Helical" evidence="2">
    <location>
        <begin position="56"/>
        <end position="77"/>
    </location>
</feature>
<comment type="caution">
    <text evidence="3">The sequence shown here is derived from an EMBL/GenBank/DDBJ whole genome shotgun (WGS) entry which is preliminary data.</text>
</comment>
<proteinExistence type="predicted"/>
<keyword evidence="2" id="KW-0472">Membrane</keyword>
<name>A0A4Q9GPM3_9MICO</name>
<keyword evidence="2" id="KW-0812">Transmembrane</keyword>
<keyword evidence="2" id="KW-1133">Transmembrane helix</keyword>
<keyword evidence="4" id="KW-1185">Reference proteome</keyword>
<dbReference type="EMBL" id="SISG01000001">
    <property type="protein sequence ID" value="TBN56736.1"/>
    <property type="molecule type" value="Genomic_DNA"/>
</dbReference>
<sequence>MTDAPTDRVAMNGRRMKLLAIAAGAAIAGLILLAWTQPWFGITLTDATDLEITGEVAAAGLSALAVAALVLVGAISIAGMFFRYLLGSLQALIGVAVILSASLALGNPISASATTISDATGIAGAGPVAALVDSVSVTPWPWVALVAGVLQIVAAAGILATARLWPGSTRKYQAARLTTEGGSPVDDWDALSSGGDPTDDTPTRNQP</sequence>
<evidence type="ECO:0000256" key="1">
    <source>
        <dbReference type="SAM" id="MobiDB-lite"/>
    </source>
</evidence>
<evidence type="ECO:0000313" key="3">
    <source>
        <dbReference type="EMBL" id="TBN56736.1"/>
    </source>
</evidence>
<accession>A0A4Q9GPM3</accession>
<dbReference type="Pfam" id="PF09534">
    <property type="entry name" value="Trp_oprn_chp"/>
    <property type="match status" value="1"/>
</dbReference>